<dbReference type="InterPro" id="IPR021866">
    <property type="entry name" value="SpoIIAA-like"/>
</dbReference>
<accession>A0ABT4AAL6</accession>
<evidence type="ECO:0000313" key="2">
    <source>
        <dbReference type="Proteomes" id="UP001207654"/>
    </source>
</evidence>
<protein>
    <submittedName>
        <fullName evidence="1">STAS/SEC14 domain-containing protein</fullName>
    </submittedName>
</protein>
<comment type="caution">
    <text evidence="1">The sequence shown here is derived from an EMBL/GenBank/DDBJ whole genome shotgun (WGS) entry which is preliminary data.</text>
</comment>
<dbReference type="Proteomes" id="UP001207654">
    <property type="component" value="Unassembled WGS sequence"/>
</dbReference>
<name>A0ABT4AAL6_9BACT</name>
<dbReference type="RefSeq" id="WP_267537380.1">
    <property type="nucleotide sequence ID" value="NZ_JAPNKA010000001.1"/>
</dbReference>
<keyword evidence="2" id="KW-1185">Reference proteome</keyword>
<sequence>MEPFPGSVQARFLLFQVKVAQSKTHVEVTLEGTIRTDEMQQFVEQSVQAVKSLAAQGRGVKVLADLRQLRTTSPEAAELLRQGQAAAIQAGMRRIAELVGSELTALQLNRIARGSGMDRILRRFNTEEEARAWLFEADDTLDAA</sequence>
<evidence type="ECO:0000313" key="1">
    <source>
        <dbReference type="EMBL" id="MCY1078611.1"/>
    </source>
</evidence>
<gene>
    <name evidence="1" type="ORF">OV287_29495</name>
</gene>
<reference evidence="1 2" key="1">
    <citation type="submission" date="2022-11" db="EMBL/GenBank/DDBJ databases">
        <title>Minimal conservation of predation-associated metabolite biosynthetic gene clusters underscores biosynthetic potential of Myxococcota including descriptions for ten novel species: Archangium lansinium sp. nov., Myxococcus landrumus sp. nov., Nannocystis bai.</title>
        <authorList>
            <person name="Ahearne A."/>
            <person name="Stevens C."/>
            <person name="Phillips K."/>
        </authorList>
    </citation>
    <scope>NUCLEOTIDE SEQUENCE [LARGE SCALE GENOMIC DNA]</scope>
    <source>
        <strain evidence="1 2">MIWBW</strain>
    </source>
</reference>
<proteinExistence type="predicted"/>
<dbReference type="Gene3D" id="3.40.50.10600">
    <property type="entry name" value="SpoIIaa-like domains"/>
    <property type="match status" value="1"/>
</dbReference>
<dbReference type="Pfam" id="PF11964">
    <property type="entry name" value="SpoIIAA-like"/>
    <property type="match status" value="1"/>
</dbReference>
<dbReference type="EMBL" id="JAPNKA010000001">
    <property type="protein sequence ID" value="MCY1078611.1"/>
    <property type="molecule type" value="Genomic_DNA"/>
</dbReference>
<organism evidence="1 2">
    <name type="scientific">Archangium lansingense</name>
    <dbReference type="NCBI Taxonomy" id="2995310"/>
    <lineage>
        <taxon>Bacteria</taxon>
        <taxon>Pseudomonadati</taxon>
        <taxon>Myxococcota</taxon>
        <taxon>Myxococcia</taxon>
        <taxon>Myxococcales</taxon>
        <taxon>Cystobacterineae</taxon>
        <taxon>Archangiaceae</taxon>
        <taxon>Archangium</taxon>
    </lineage>
</organism>
<dbReference type="InterPro" id="IPR038396">
    <property type="entry name" value="SpoIIAA-like_sf"/>
</dbReference>